<dbReference type="GO" id="GO:0005085">
    <property type="term" value="F:guanyl-nucleotide exchange factor activity"/>
    <property type="evidence" value="ECO:0007669"/>
    <property type="project" value="TreeGrafter"/>
</dbReference>
<keyword evidence="8" id="KW-1185">Reference proteome</keyword>
<comment type="caution">
    <text evidence="7">The sequence shown here is derived from an EMBL/GenBank/DDBJ whole genome shotgun (WGS) entry which is preliminary data.</text>
</comment>
<organism evidence="7 8">
    <name type="scientific">Odynerus spinipes</name>
    <dbReference type="NCBI Taxonomy" id="1348599"/>
    <lineage>
        <taxon>Eukaryota</taxon>
        <taxon>Metazoa</taxon>
        <taxon>Ecdysozoa</taxon>
        <taxon>Arthropoda</taxon>
        <taxon>Hexapoda</taxon>
        <taxon>Insecta</taxon>
        <taxon>Pterygota</taxon>
        <taxon>Neoptera</taxon>
        <taxon>Endopterygota</taxon>
        <taxon>Hymenoptera</taxon>
        <taxon>Apocrita</taxon>
        <taxon>Aculeata</taxon>
        <taxon>Vespoidea</taxon>
        <taxon>Vespidae</taxon>
        <taxon>Eumeninae</taxon>
        <taxon>Odynerus</taxon>
    </lineage>
</organism>
<dbReference type="EMBL" id="JAIFRP010000026">
    <property type="protein sequence ID" value="KAK2584693.1"/>
    <property type="molecule type" value="Genomic_DNA"/>
</dbReference>
<dbReference type="FunFam" id="3.30.450.30:FF:000005">
    <property type="entry name" value="Ragulator complex protein LAMTOR5 homolog"/>
    <property type="match status" value="1"/>
</dbReference>
<keyword evidence="5" id="KW-0458">Lysosome</keyword>
<sequence length="91" mass="9658">MERNIEKTLDEVKDNEAIIGCMLVDSAGLCLGVKGNASSDSAGIIAAIADQVAKLEQVSTYPIITIQNDSRKCIIQRQGPVVGAIYKHVAS</sequence>
<evidence type="ECO:0000313" key="7">
    <source>
        <dbReference type="EMBL" id="KAK2584693.1"/>
    </source>
</evidence>
<proteinExistence type="inferred from homology"/>
<dbReference type="GO" id="GO:0071986">
    <property type="term" value="C:Ragulator complex"/>
    <property type="evidence" value="ECO:0007669"/>
    <property type="project" value="InterPro"/>
</dbReference>
<protein>
    <recommendedName>
        <fullName evidence="6">Late endosomal/lysosomal adaptor and MAPK and MTOR activator 5</fullName>
    </recommendedName>
</protein>
<reference evidence="7" key="2">
    <citation type="journal article" date="2023" name="Commun. Biol.">
        <title>Intrasexual cuticular hydrocarbon dimorphism in a wasp sheds light on hydrocarbon biosynthesis genes in Hymenoptera.</title>
        <authorList>
            <person name="Moris V.C."/>
            <person name="Podsiadlowski L."/>
            <person name="Martin S."/>
            <person name="Oeyen J.P."/>
            <person name="Donath A."/>
            <person name="Petersen M."/>
            <person name="Wilbrandt J."/>
            <person name="Misof B."/>
            <person name="Liedtke D."/>
            <person name="Thamm M."/>
            <person name="Scheiner R."/>
            <person name="Schmitt T."/>
            <person name="Niehuis O."/>
        </authorList>
    </citation>
    <scope>NUCLEOTIDE SEQUENCE</scope>
    <source>
        <strain evidence="7">GBR_01_08_01A</strain>
    </source>
</reference>
<dbReference type="GO" id="GO:0005764">
    <property type="term" value="C:lysosome"/>
    <property type="evidence" value="ECO:0007669"/>
    <property type="project" value="UniProtKB-SubCell"/>
</dbReference>
<name>A0AAD9RSR3_9HYME</name>
<dbReference type="PRINTS" id="PR02092">
    <property type="entry name" value="HEPBVIRUSXIP"/>
</dbReference>
<keyword evidence="4" id="KW-0963">Cytoplasm</keyword>
<dbReference type="GO" id="GO:0071230">
    <property type="term" value="P:cellular response to amino acid stimulus"/>
    <property type="evidence" value="ECO:0007669"/>
    <property type="project" value="TreeGrafter"/>
</dbReference>
<comment type="subcellular location">
    <subcellularLocation>
        <location evidence="2">Cytoplasm</location>
    </subcellularLocation>
    <subcellularLocation>
        <location evidence="1">Lysosome</location>
    </subcellularLocation>
</comment>
<evidence type="ECO:0000256" key="3">
    <source>
        <dbReference type="ARBA" id="ARBA00007795"/>
    </source>
</evidence>
<comment type="similarity">
    <text evidence="3">Belongs to the LAMTOR5 family.</text>
</comment>
<dbReference type="PANTHER" id="PTHR13342">
    <property type="entry name" value="RAGULATOR COMPLEX PROTEIN LAMTOR5"/>
    <property type="match status" value="1"/>
</dbReference>
<accession>A0AAD9RSR3</accession>
<dbReference type="InterPro" id="IPR024135">
    <property type="entry name" value="LAMTOR5"/>
</dbReference>
<reference evidence="7" key="1">
    <citation type="submission" date="2021-08" db="EMBL/GenBank/DDBJ databases">
        <authorList>
            <person name="Misof B."/>
            <person name="Oliver O."/>
            <person name="Podsiadlowski L."/>
            <person name="Donath A."/>
            <person name="Peters R."/>
            <person name="Mayer C."/>
            <person name="Rust J."/>
            <person name="Gunkel S."/>
            <person name="Lesny P."/>
            <person name="Martin S."/>
            <person name="Oeyen J.P."/>
            <person name="Petersen M."/>
            <person name="Panagiotis P."/>
            <person name="Wilbrandt J."/>
            <person name="Tanja T."/>
        </authorList>
    </citation>
    <scope>NUCLEOTIDE SEQUENCE</scope>
    <source>
        <strain evidence="7">GBR_01_08_01A</strain>
        <tissue evidence="7">Thorax + abdomen</tissue>
    </source>
</reference>
<dbReference type="Proteomes" id="UP001258017">
    <property type="component" value="Unassembled WGS sequence"/>
</dbReference>
<evidence type="ECO:0000313" key="8">
    <source>
        <dbReference type="Proteomes" id="UP001258017"/>
    </source>
</evidence>
<evidence type="ECO:0000256" key="6">
    <source>
        <dbReference type="ARBA" id="ARBA00032692"/>
    </source>
</evidence>
<dbReference type="AlphaFoldDB" id="A0AAD9RSR3"/>
<evidence type="ECO:0000256" key="1">
    <source>
        <dbReference type="ARBA" id="ARBA00004371"/>
    </source>
</evidence>
<evidence type="ECO:0000256" key="5">
    <source>
        <dbReference type="ARBA" id="ARBA00023228"/>
    </source>
</evidence>
<dbReference type="PANTHER" id="PTHR13342:SF2">
    <property type="entry name" value="RAGULATOR COMPLEX PROTEIN LAMTOR5"/>
    <property type="match status" value="1"/>
</dbReference>
<dbReference type="GO" id="GO:1904263">
    <property type="term" value="P:positive regulation of TORC1 signaling"/>
    <property type="evidence" value="ECO:0007669"/>
    <property type="project" value="TreeGrafter"/>
</dbReference>
<evidence type="ECO:0000256" key="4">
    <source>
        <dbReference type="ARBA" id="ARBA00022490"/>
    </source>
</evidence>
<dbReference type="GO" id="GO:0043066">
    <property type="term" value="P:negative regulation of apoptotic process"/>
    <property type="evidence" value="ECO:0007669"/>
    <property type="project" value="InterPro"/>
</dbReference>
<dbReference type="Pfam" id="PF16672">
    <property type="entry name" value="LAMTOR5"/>
    <property type="match status" value="1"/>
</dbReference>
<evidence type="ECO:0000256" key="2">
    <source>
        <dbReference type="ARBA" id="ARBA00004496"/>
    </source>
</evidence>
<dbReference type="Gene3D" id="3.30.450.30">
    <property type="entry name" value="Dynein light chain 2a, cytoplasmic"/>
    <property type="match status" value="1"/>
</dbReference>
<gene>
    <name evidence="7" type="ORF">KPH14_007029</name>
</gene>